<dbReference type="Gene3D" id="3.30.710.10">
    <property type="entry name" value="Potassium Channel Kv1.1, Chain A"/>
    <property type="match status" value="1"/>
</dbReference>
<evidence type="ECO:0000256" key="3">
    <source>
        <dbReference type="ARBA" id="ARBA00023203"/>
    </source>
</evidence>
<dbReference type="HOGENOM" id="CLU_683941_0_0_1"/>
<name>T1ITG0_STRMM</name>
<protein>
    <recommendedName>
        <fullName evidence="4">BTB domain-containing protein</fullName>
    </recommendedName>
</protein>
<dbReference type="PANTHER" id="PTHR24412:SF489">
    <property type="entry name" value="RING FINGER DOMAIN AND KELCH REPEAT-CONTAINING PROTEIN DDB_G0271372"/>
    <property type="match status" value="1"/>
</dbReference>
<keyword evidence="2" id="KW-0677">Repeat</keyword>
<evidence type="ECO:0000313" key="6">
    <source>
        <dbReference type="Proteomes" id="UP000014500"/>
    </source>
</evidence>
<evidence type="ECO:0000256" key="1">
    <source>
        <dbReference type="ARBA" id="ARBA00022441"/>
    </source>
</evidence>
<dbReference type="Pfam" id="PF00651">
    <property type="entry name" value="BTB"/>
    <property type="match status" value="1"/>
</dbReference>
<dbReference type="InterPro" id="IPR000210">
    <property type="entry name" value="BTB/POZ_dom"/>
</dbReference>
<accession>T1ITG0</accession>
<reference evidence="6" key="1">
    <citation type="submission" date="2011-05" db="EMBL/GenBank/DDBJ databases">
        <authorList>
            <person name="Richards S.R."/>
            <person name="Qu J."/>
            <person name="Jiang H."/>
            <person name="Jhangiani S.N."/>
            <person name="Agravi P."/>
            <person name="Goodspeed R."/>
            <person name="Gross S."/>
            <person name="Mandapat C."/>
            <person name="Jackson L."/>
            <person name="Mathew T."/>
            <person name="Pu L."/>
            <person name="Thornton R."/>
            <person name="Saada N."/>
            <person name="Wilczek-Boney K.B."/>
            <person name="Lee S."/>
            <person name="Kovar C."/>
            <person name="Wu Y."/>
            <person name="Scherer S.E."/>
            <person name="Worley K.C."/>
            <person name="Muzny D.M."/>
            <person name="Gibbs R."/>
        </authorList>
    </citation>
    <scope>NUCLEOTIDE SEQUENCE</scope>
    <source>
        <strain evidence="6">Brora</strain>
    </source>
</reference>
<keyword evidence="3" id="KW-0009">Actin-binding</keyword>
<dbReference type="Proteomes" id="UP000014500">
    <property type="component" value="Unassembled WGS sequence"/>
</dbReference>
<dbReference type="PANTHER" id="PTHR24412">
    <property type="entry name" value="KELCH PROTEIN"/>
    <property type="match status" value="1"/>
</dbReference>
<keyword evidence="1" id="KW-0880">Kelch repeat</keyword>
<evidence type="ECO:0000256" key="2">
    <source>
        <dbReference type="ARBA" id="ARBA00022737"/>
    </source>
</evidence>
<proteinExistence type="predicted"/>
<dbReference type="InterPro" id="IPR011333">
    <property type="entry name" value="SKP1/BTB/POZ_sf"/>
</dbReference>
<evidence type="ECO:0000313" key="5">
    <source>
        <dbReference type="EnsemblMetazoa" id="SMAR004406-PA"/>
    </source>
</evidence>
<dbReference type="AlphaFoldDB" id="T1ITG0"/>
<dbReference type="SMART" id="SM00225">
    <property type="entry name" value="BTB"/>
    <property type="match status" value="1"/>
</dbReference>
<dbReference type="EMBL" id="JH431483">
    <property type="status" value="NOT_ANNOTATED_CDS"/>
    <property type="molecule type" value="Genomic_DNA"/>
</dbReference>
<dbReference type="CDD" id="cd18186">
    <property type="entry name" value="BTB_POZ_ZBTB_KLHL-like"/>
    <property type="match status" value="1"/>
</dbReference>
<sequence>MSHPINLEFKMEELRQQQTYTDIVMICNNGVVHAHKCVLVAACPYFEKMFSIDMVEKNTGCVQFKNISKEVIELIIKYLYTAQIPSLDDDAGLLRELIKTSHMLDLEDLYVNCWKQSSGNVNAEKFAGLWAVGVDFSLEKEGTIENFAQENMKQIAENPNVQHLTRDQLTKLIECVEHKRYCNECIECIFIWKSIRNENDRCLYNLLQSNCSNKKKETIEDVLTREAVTRLPIVSEAYQIICKELIQHCDSTCHYKLLYIHNWKLELELHQHRVIHAHRNKMLIQYFSTFKQQNVDLTLNECCISTPIIPLNIGFVVKIASFVNGYCFCNDTQILPSFITAPEGKRPSYITSFITAPEGKLPSYDTSFITAPEGKFPSLQLCSRFVTKFSYQLVQHPATKKKN</sequence>
<dbReference type="EnsemblMetazoa" id="SMAR004406-RA">
    <property type="protein sequence ID" value="SMAR004406-PA"/>
    <property type="gene ID" value="SMAR004406"/>
</dbReference>
<dbReference type="eggNOG" id="KOG4441">
    <property type="taxonomic scope" value="Eukaryota"/>
</dbReference>
<organism evidence="5 6">
    <name type="scientific">Strigamia maritima</name>
    <name type="common">European centipede</name>
    <name type="synonym">Geophilus maritimus</name>
    <dbReference type="NCBI Taxonomy" id="126957"/>
    <lineage>
        <taxon>Eukaryota</taxon>
        <taxon>Metazoa</taxon>
        <taxon>Ecdysozoa</taxon>
        <taxon>Arthropoda</taxon>
        <taxon>Myriapoda</taxon>
        <taxon>Chilopoda</taxon>
        <taxon>Pleurostigmophora</taxon>
        <taxon>Geophilomorpha</taxon>
        <taxon>Linotaeniidae</taxon>
        <taxon>Strigamia</taxon>
    </lineage>
</organism>
<dbReference type="SUPFAM" id="SSF54695">
    <property type="entry name" value="POZ domain"/>
    <property type="match status" value="1"/>
</dbReference>
<dbReference type="PhylomeDB" id="T1ITG0"/>
<feature type="domain" description="BTB" evidence="4">
    <location>
        <begin position="21"/>
        <end position="88"/>
    </location>
</feature>
<keyword evidence="6" id="KW-1185">Reference proteome</keyword>
<dbReference type="STRING" id="126957.T1ITG0"/>
<evidence type="ECO:0000259" key="4">
    <source>
        <dbReference type="PROSITE" id="PS50097"/>
    </source>
</evidence>
<reference evidence="5" key="2">
    <citation type="submission" date="2015-02" db="UniProtKB">
        <authorList>
            <consortium name="EnsemblMetazoa"/>
        </authorList>
    </citation>
    <scope>IDENTIFICATION</scope>
</reference>
<dbReference type="PROSITE" id="PS50097">
    <property type="entry name" value="BTB"/>
    <property type="match status" value="1"/>
</dbReference>